<accession>A0A7W9GRN4</accession>
<evidence type="ECO:0000313" key="8">
    <source>
        <dbReference type="EMBL" id="MBB5788793.1"/>
    </source>
</evidence>
<dbReference type="InterPro" id="IPR005195">
    <property type="entry name" value="Glyco_hydro_65_M"/>
</dbReference>
<dbReference type="InterPro" id="IPR011013">
    <property type="entry name" value="Gal_mutarotase_sf_dom"/>
</dbReference>
<dbReference type="InterPro" id="IPR008928">
    <property type="entry name" value="6-hairpin_glycosidase_sf"/>
</dbReference>
<keyword evidence="2" id="KW-0326">Glycosidase</keyword>
<evidence type="ECO:0000256" key="1">
    <source>
        <dbReference type="ARBA" id="ARBA00006768"/>
    </source>
</evidence>
<dbReference type="Pfam" id="PF03636">
    <property type="entry name" value="Glyco_hydro_65N"/>
    <property type="match status" value="1"/>
</dbReference>
<name>A0A7W9GRN4_9ACTN</name>
<dbReference type="GO" id="GO:0004553">
    <property type="term" value="F:hydrolase activity, hydrolyzing O-glycosyl compounds"/>
    <property type="evidence" value="ECO:0007669"/>
    <property type="project" value="TreeGrafter"/>
</dbReference>
<dbReference type="EMBL" id="JACHMM010000001">
    <property type="protein sequence ID" value="MBB5788793.1"/>
    <property type="molecule type" value="Genomic_DNA"/>
</dbReference>
<feature type="binding site" evidence="4">
    <location>
        <begin position="383"/>
        <end position="384"/>
    </location>
    <ligand>
        <name>substrate</name>
    </ligand>
</feature>
<dbReference type="Pfam" id="PF03633">
    <property type="entry name" value="Glyco_hydro_65C"/>
    <property type="match status" value="1"/>
</dbReference>
<dbReference type="InterPro" id="IPR012341">
    <property type="entry name" value="6hp_glycosidase-like_sf"/>
</dbReference>
<feature type="domain" description="Glycoside hydrolase family 65 C-terminal" evidence="6">
    <location>
        <begin position="719"/>
        <end position="780"/>
    </location>
</feature>
<dbReference type="PANTHER" id="PTHR11051">
    <property type="entry name" value="GLYCOSYL HYDROLASE-RELATED"/>
    <property type="match status" value="1"/>
</dbReference>
<keyword evidence="8" id="KW-0328">Glycosyltransferase</keyword>
<keyword evidence="9" id="KW-1185">Reference proteome</keyword>
<dbReference type="Gene3D" id="2.60.420.10">
    <property type="entry name" value="Maltose phosphorylase, domain 3"/>
    <property type="match status" value="1"/>
</dbReference>
<dbReference type="PIRSF" id="PIRSF036289">
    <property type="entry name" value="Glycosyl_hydrolase_malt_phosph"/>
    <property type="match status" value="1"/>
</dbReference>
<dbReference type="SUPFAM" id="SSF74650">
    <property type="entry name" value="Galactose mutarotase-like"/>
    <property type="match status" value="1"/>
</dbReference>
<dbReference type="AlphaFoldDB" id="A0A7W9GRN4"/>
<keyword evidence="2" id="KW-0378">Hydrolase</keyword>
<dbReference type="EC" id="2.4.1.64" evidence="8"/>
<proteinExistence type="inferred from homology"/>
<sequence length="790" mass="88732">MLRREPVELPERSFPRDPWRLVEAHFDPRYVARTETVFALANGYLGVRGTQDEGRPVFSPGTFVNGFHETWPIRHAEESHGLARTGQTIVNVPDPTALTLFVDDEPLVLSIARLREYGRVLDLRSGTLTRELLWSTPAGKHVKVRTTRLVSLHDRHLMAIDYEVTVLDHPAPVVVRSLLVNHQDRSRAGGGAARAPDPRLGTVFPRRVLDLRTRRVDGGRFVLGYRAAESGMTLGVGVDHRVEVADGHDVTSLVDPDLSETVVRVDAGAGVPIRVTKYVTYHSSRSADTDDLADRCERTLDRAMADGFALLAARQRAELDRFWDRADVEVEERDASDGAGSAALQQAVRWNLFQVAQATWRAESGGVPAKGLTSPAYEGHYFWDTEMYVLPFLCYTQPRIARNLLRFRHAMLPQARRRAAELDLMGAAFPWRTINGEEASAYYEAGTAQFHLNADIAYALRRYVDVRGDPGFLAEAGAELLIETARMWADLGFYGDDGRFHIHGVTGPDEYTTVVNDNTFTNLMARENLRDAASVVERIRRDDPAEYATLTDAVRLRPEEADIWRHAAAAMAIPYDEARGIHPQDAAFLDREVWDLDATPKERFPLLLHYHPLVIYRHQVVKQADVVLAMFLLGDEFTDEQKRRNFEYYERLTTGDSSLSACVQAIVAAEIGEEKAALDYFRYALLMDLGDVEGNVADGVHIASAAGVWMALAYGFAGLRDRGGELRFSPHLPTAWARLRLPLRFRDRQVEIVLTHDRETYRLLEGEPLTITVRGHRHQLTSTGMLQVSP</sequence>
<evidence type="ECO:0000259" key="6">
    <source>
        <dbReference type="Pfam" id="PF03633"/>
    </source>
</evidence>
<evidence type="ECO:0000313" key="9">
    <source>
        <dbReference type="Proteomes" id="UP000542813"/>
    </source>
</evidence>
<feature type="domain" description="Glycoside hydrolase family 65 N-terminal" evidence="7">
    <location>
        <begin position="23"/>
        <end position="285"/>
    </location>
</feature>
<keyword evidence="8" id="KW-0808">Transferase</keyword>
<dbReference type="InterPro" id="IPR017045">
    <property type="entry name" value="Malt_Pase/Glycosyl_Hdrlase"/>
</dbReference>
<feature type="domain" description="Glycoside hydrolase family 65 central catalytic" evidence="5">
    <location>
        <begin position="349"/>
        <end position="710"/>
    </location>
</feature>
<dbReference type="InterPro" id="IPR005196">
    <property type="entry name" value="Glyco_hydro_65_N"/>
</dbReference>
<evidence type="ECO:0000259" key="5">
    <source>
        <dbReference type="Pfam" id="PF03632"/>
    </source>
</evidence>
<dbReference type="SUPFAM" id="SSF48208">
    <property type="entry name" value="Six-hairpin glycosidases"/>
    <property type="match status" value="1"/>
</dbReference>
<dbReference type="RefSeq" id="WP_184823681.1">
    <property type="nucleotide sequence ID" value="NZ_JACHMM010000001.1"/>
</dbReference>
<reference evidence="8 9" key="1">
    <citation type="submission" date="2020-08" db="EMBL/GenBank/DDBJ databases">
        <title>Sequencing the genomes of 1000 actinobacteria strains.</title>
        <authorList>
            <person name="Klenk H.-P."/>
        </authorList>
    </citation>
    <scope>NUCLEOTIDE SEQUENCE [LARGE SCALE GENOMIC DNA]</scope>
    <source>
        <strain evidence="8 9">DSM 102122</strain>
    </source>
</reference>
<dbReference type="InterPro" id="IPR037018">
    <property type="entry name" value="GH65_N"/>
</dbReference>
<dbReference type="InterPro" id="IPR005194">
    <property type="entry name" value="Glyco_hydro_65_C"/>
</dbReference>
<dbReference type="PANTHER" id="PTHR11051:SF13">
    <property type="entry name" value="GLYCOSYL TRANSFERASE"/>
    <property type="match status" value="1"/>
</dbReference>
<evidence type="ECO:0000259" key="7">
    <source>
        <dbReference type="Pfam" id="PF03636"/>
    </source>
</evidence>
<dbReference type="Proteomes" id="UP000542813">
    <property type="component" value="Unassembled WGS sequence"/>
</dbReference>
<dbReference type="Gene3D" id="2.70.98.40">
    <property type="entry name" value="Glycoside hydrolase, family 65, N-terminal domain"/>
    <property type="match status" value="1"/>
</dbReference>
<evidence type="ECO:0000256" key="3">
    <source>
        <dbReference type="PIRSR" id="PIRSR036289-50"/>
    </source>
</evidence>
<evidence type="ECO:0000256" key="4">
    <source>
        <dbReference type="PIRSR" id="PIRSR036289-51"/>
    </source>
</evidence>
<dbReference type="GO" id="GO:0030246">
    <property type="term" value="F:carbohydrate binding"/>
    <property type="evidence" value="ECO:0007669"/>
    <property type="project" value="InterPro"/>
</dbReference>
<protein>
    <submittedName>
        <fullName evidence="8">Alpha,alpha-trehalose phosphorylase</fullName>
        <ecNumber evidence="8">2.4.1.64</ecNumber>
    </submittedName>
</protein>
<evidence type="ECO:0000256" key="2">
    <source>
        <dbReference type="ARBA" id="ARBA00023295"/>
    </source>
</evidence>
<comment type="caution">
    <text evidence="8">The sequence shown here is derived from an EMBL/GenBank/DDBJ whole genome shotgun (WGS) entry which is preliminary data.</text>
</comment>
<dbReference type="GO" id="GO:0047656">
    <property type="term" value="F:alpha,alpha-trehalose phosphorylase activity"/>
    <property type="evidence" value="ECO:0007669"/>
    <property type="project" value="UniProtKB-EC"/>
</dbReference>
<organism evidence="8 9">
    <name type="scientific">Jiangella mangrovi</name>
    <dbReference type="NCBI Taxonomy" id="1524084"/>
    <lineage>
        <taxon>Bacteria</taxon>
        <taxon>Bacillati</taxon>
        <taxon>Actinomycetota</taxon>
        <taxon>Actinomycetes</taxon>
        <taxon>Jiangellales</taxon>
        <taxon>Jiangellaceae</taxon>
        <taxon>Jiangella</taxon>
    </lineage>
</organism>
<dbReference type="Gene3D" id="1.50.10.10">
    <property type="match status" value="1"/>
</dbReference>
<feature type="active site" description="Proton donor" evidence="3">
    <location>
        <position position="510"/>
    </location>
</feature>
<comment type="similarity">
    <text evidence="1">Belongs to the glycosyl hydrolase 65 family.</text>
</comment>
<dbReference type="GO" id="GO:0005975">
    <property type="term" value="P:carbohydrate metabolic process"/>
    <property type="evidence" value="ECO:0007669"/>
    <property type="project" value="InterPro"/>
</dbReference>
<gene>
    <name evidence="8" type="ORF">HD601_003368</name>
</gene>
<dbReference type="Pfam" id="PF03632">
    <property type="entry name" value="Glyco_hydro_65m"/>
    <property type="match status" value="1"/>
</dbReference>
<feature type="binding site" evidence="4">
    <location>
        <begin position="622"/>
        <end position="623"/>
    </location>
    <ligand>
        <name>substrate</name>
    </ligand>
</feature>